<dbReference type="PANTHER" id="PTHR41287:SF1">
    <property type="entry name" value="PROTEIN YMFN"/>
    <property type="match status" value="1"/>
</dbReference>
<dbReference type="GO" id="GO:0004519">
    <property type="term" value="F:endonuclease activity"/>
    <property type="evidence" value="ECO:0007669"/>
    <property type="project" value="InterPro"/>
</dbReference>
<dbReference type="Pfam" id="PF20441">
    <property type="entry name" value="TerL_nuclease"/>
    <property type="match status" value="1"/>
</dbReference>
<protein>
    <submittedName>
        <fullName evidence="3">Terminase large subunit</fullName>
    </submittedName>
</protein>
<dbReference type="InterPro" id="IPR046461">
    <property type="entry name" value="TerL_ATPase"/>
</dbReference>
<keyword evidence="4" id="KW-1185">Reference proteome</keyword>
<dbReference type="Proteomes" id="UP000500741">
    <property type="component" value="Chromosome"/>
</dbReference>
<proteinExistence type="predicted"/>
<evidence type="ECO:0000313" key="4">
    <source>
        <dbReference type="Proteomes" id="UP000500741"/>
    </source>
</evidence>
<dbReference type="Pfam" id="PF03354">
    <property type="entry name" value="TerL_ATPase"/>
    <property type="match status" value="1"/>
</dbReference>
<dbReference type="InterPro" id="IPR046462">
    <property type="entry name" value="TerL_nuclease"/>
</dbReference>
<accession>A0A6G8AZM4</accession>
<feature type="domain" description="Terminase large subunit-like ATPase" evidence="1">
    <location>
        <begin position="109"/>
        <end position="276"/>
    </location>
</feature>
<dbReference type="RefSeq" id="WP_166010193.1">
    <property type="nucleotide sequence ID" value="NZ_CP049888.1"/>
</dbReference>
<name>A0A6G8AZM4_9LACO</name>
<organism evidence="3 4">
    <name type="scientific">Weissella coleopterorum</name>
    <dbReference type="NCBI Taxonomy" id="2714949"/>
    <lineage>
        <taxon>Bacteria</taxon>
        <taxon>Bacillati</taxon>
        <taxon>Bacillota</taxon>
        <taxon>Bacilli</taxon>
        <taxon>Lactobacillales</taxon>
        <taxon>Lactobacillaceae</taxon>
        <taxon>Weissella</taxon>
    </lineage>
</organism>
<dbReference type="AlphaFoldDB" id="A0A6G8AZM4"/>
<evidence type="ECO:0000259" key="1">
    <source>
        <dbReference type="Pfam" id="PF03354"/>
    </source>
</evidence>
<dbReference type="EMBL" id="CP049888">
    <property type="protein sequence ID" value="QIL50514.1"/>
    <property type="molecule type" value="Genomic_DNA"/>
</dbReference>
<dbReference type="KEGG" id="wco:G7084_03805"/>
<reference evidence="3 4" key="1">
    <citation type="submission" date="2020-03" db="EMBL/GenBank/DDBJ databases">
        <title>Weissella sp. nov., isolated from Cybister lewisianus.</title>
        <authorList>
            <person name="Hyun D.-W."/>
            <person name="Bae J.-W."/>
        </authorList>
    </citation>
    <scope>NUCLEOTIDE SEQUENCE [LARGE SCALE GENOMIC DNA]</scope>
    <source>
        <strain evidence="3 4">HDW19</strain>
    </source>
</reference>
<feature type="domain" description="Terminase large subunit-like endonuclease" evidence="2">
    <location>
        <begin position="291"/>
        <end position="567"/>
    </location>
</feature>
<dbReference type="InterPro" id="IPR005021">
    <property type="entry name" value="Terminase_largesu-like"/>
</dbReference>
<sequence>MINPLECNENELYQWSQEFVNKYRDWYYIEGQSEMLLTTYYAQLVVNGEAPANKEVIQSAQRHLNDLKRQDDDDFPYYFDEEAAWKPIKFIEEHIKPSKSNNGQMNMQPWQHFIFGSIFGWKDKRTHLRRYRTAHIYLGRKNGKTTLISGLAAYMAGYDDEKGAEVYALSNSKDQAKILFKETKNMINQSSTIAEDFKVRRDDIVHKESDGQIVALSGEKHNKDGYNASVAVFDEIHEFKTYELINVMRNSMGMRDQPLTFFISTAGYVLDGPMVDYFQAGQQVLNDYESDSDMSTFYYMAKLDDKIEANDPEMWIKANPNMPMMPVKTMVEDYRRDRRTPQLKADWITKRFNIFSESGANSLFDNETILQNNDVIDESTLSGITPVAGFDLSDTEDFTAAVLEFSLPDGRIFIKQQTWIPQARYDREEQYKRRFDDWINSGEMIVLPGYHVDHGAVYDWLIEQDSKYPIEQINYDPAKAITLNEMLISYGFNTEITRQGFRSLGPALQNFKELMLDKKVIFNNSSIFKWYLSNTAVVTDRNNNWMPEKSSKKRKIDGFAAALNAHVKIAPRLSVDQGEIPEVKFMSFDDLMN</sequence>
<evidence type="ECO:0000259" key="2">
    <source>
        <dbReference type="Pfam" id="PF20441"/>
    </source>
</evidence>
<dbReference type="PANTHER" id="PTHR41287">
    <property type="match status" value="1"/>
</dbReference>
<dbReference type="Gene3D" id="3.40.50.300">
    <property type="entry name" value="P-loop containing nucleotide triphosphate hydrolases"/>
    <property type="match status" value="1"/>
</dbReference>
<dbReference type="InterPro" id="IPR027417">
    <property type="entry name" value="P-loop_NTPase"/>
</dbReference>
<gene>
    <name evidence="3" type="ORF">G7084_03805</name>
</gene>
<evidence type="ECO:0000313" key="3">
    <source>
        <dbReference type="EMBL" id="QIL50514.1"/>
    </source>
</evidence>